<dbReference type="Pfam" id="PF02130">
    <property type="entry name" value="YbeY"/>
    <property type="match status" value="1"/>
</dbReference>
<protein>
    <submittedName>
        <fullName evidence="8">rRNA maturation RNase YbeY</fullName>
    </submittedName>
</protein>
<comment type="cofactor">
    <cofactor evidence="1">
        <name>Zn(2+)</name>
        <dbReference type="ChEBI" id="CHEBI:29105"/>
    </cofactor>
</comment>
<evidence type="ECO:0000256" key="2">
    <source>
        <dbReference type="ARBA" id="ARBA00010875"/>
    </source>
</evidence>
<dbReference type="GO" id="GO:0006364">
    <property type="term" value="P:rRNA processing"/>
    <property type="evidence" value="ECO:0007669"/>
    <property type="project" value="InterPro"/>
</dbReference>
<evidence type="ECO:0000256" key="7">
    <source>
        <dbReference type="ARBA" id="ARBA00022833"/>
    </source>
</evidence>
<keyword evidence="6" id="KW-0378">Hydrolase</keyword>
<dbReference type="PANTHER" id="PTHR46986">
    <property type="entry name" value="ENDORIBONUCLEASE YBEY, CHLOROPLASTIC"/>
    <property type="match status" value="1"/>
</dbReference>
<dbReference type="GO" id="GO:0004519">
    <property type="term" value="F:endonuclease activity"/>
    <property type="evidence" value="ECO:0007669"/>
    <property type="project" value="UniProtKB-KW"/>
</dbReference>
<evidence type="ECO:0000256" key="4">
    <source>
        <dbReference type="ARBA" id="ARBA00022723"/>
    </source>
</evidence>
<dbReference type="NCBIfam" id="TIGR00043">
    <property type="entry name" value="rRNA maturation RNase YbeY"/>
    <property type="match status" value="1"/>
</dbReference>
<reference evidence="8 9" key="1">
    <citation type="journal article" date="2016" name="Nat. Commun.">
        <title>Thousands of microbial genomes shed light on interconnected biogeochemical processes in an aquifer system.</title>
        <authorList>
            <person name="Anantharaman K."/>
            <person name="Brown C.T."/>
            <person name="Hug L.A."/>
            <person name="Sharon I."/>
            <person name="Castelle C.J."/>
            <person name="Probst A.J."/>
            <person name="Thomas B.C."/>
            <person name="Singh A."/>
            <person name="Wilkins M.J."/>
            <person name="Karaoz U."/>
            <person name="Brodie E.L."/>
            <person name="Williams K.H."/>
            <person name="Hubbard S.S."/>
            <person name="Banfield J.F."/>
        </authorList>
    </citation>
    <scope>NUCLEOTIDE SEQUENCE [LARGE SCALE GENOMIC DNA]</scope>
</reference>
<dbReference type="SUPFAM" id="SSF55486">
    <property type="entry name" value="Metalloproteases ('zincins'), catalytic domain"/>
    <property type="match status" value="1"/>
</dbReference>
<dbReference type="InterPro" id="IPR023091">
    <property type="entry name" value="MetalPrtase_cat_dom_sf_prd"/>
</dbReference>
<dbReference type="Gene3D" id="3.40.390.30">
    <property type="entry name" value="Metalloproteases ('zincins'), catalytic domain"/>
    <property type="match status" value="1"/>
</dbReference>
<evidence type="ECO:0000313" key="9">
    <source>
        <dbReference type="Proteomes" id="UP000176609"/>
    </source>
</evidence>
<dbReference type="PANTHER" id="PTHR46986:SF1">
    <property type="entry name" value="ENDORIBONUCLEASE YBEY, CHLOROPLASTIC"/>
    <property type="match status" value="1"/>
</dbReference>
<proteinExistence type="inferred from homology"/>
<keyword evidence="5" id="KW-0255">Endonuclease</keyword>
<evidence type="ECO:0000256" key="5">
    <source>
        <dbReference type="ARBA" id="ARBA00022759"/>
    </source>
</evidence>
<keyword evidence="4" id="KW-0479">Metal-binding</keyword>
<accession>A0A1F6AR92</accession>
<evidence type="ECO:0000256" key="3">
    <source>
        <dbReference type="ARBA" id="ARBA00022722"/>
    </source>
</evidence>
<dbReference type="GO" id="GO:0046872">
    <property type="term" value="F:metal ion binding"/>
    <property type="evidence" value="ECO:0007669"/>
    <property type="project" value="UniProtKB-KW"/>
</dbReference>
<organism evidence="8 9">
    <name type="scientific">Candidatus Gottesmanbacteria bacterium RIFCSPLOWO2_01_FULL_39_12b</name>
    <dbReference type="NCBI Taxonomy" id="1798388"/>
    <lineage>
        <taxon>Bacteria</taxon>
        <taxon>Candidatus Gottesmaniibacteriota</taxon>
    </lineage>
</organism>
<dbReference type="AlphaFoldDB" id="A0A1F6AR92"/>
<comment type="caution">
    <text evidence="8">The sequence shown here is derived from an EMBL/GenBank/DDBJ whole genome shotgun (WGS) entry which is preliminary data.</text>
</comment>
<evidence type="ECO:0000256" key="1">
    <source>
        <dbReference type="ARBA" id="ARBA00001947"/>
    </source>
</evidence>
<dbReference type="InterPro" id="IPR002036">
    <property type="entry name" value="YbeY"/>
</dbReference>
<sequence length="131" mass="15278">MLNILIKTDSHYRVNRDRIRKIIENCILERKAKGKIEVSVSIIGDRMMRQLNYKYRNIDESTDVLSFPLSEETDKTQPFLDSPDSVLRLGDIVISYPQAVEEAIEENKLVDDKIDELVRHAMTHLFGNHHQ</sequence>
<evidence type="ECO:0000313" key="8">
    <source>
        <dbReference type="EMBL" id="OGG27032.1"/>
    </source>
</evidence>
<gene>
    <name evidence="8" type="ORF">A2960_02710</name>
</gene>
<dbReference type="GO" id="GO:0004222">
    <property type="term" value="F:metalloendopeptidase activity"/>
    <property type="evidence" value="ECO:0007669"/>
    <property type="project" value="InterPro"/>
</dbReference>
<evidence type="ECO:0000256" key="6">
    <source>
        <dbReference type="ARBA" id="ARBA00022801"/>
    </source>
</evidence>
<keyword evidence="7" id="KW-0862">Zinc</keyword>
<dbReference type="EMBL" id="MFJR01000007">
    <property type="protein sequence ID" value="OGG27032.1"/>
    <property type="molecule type" value="Genomic_DNA"/>
</dbReference>
<name>A0A1F6AR92_9BACT</name>
<keyword evidence="3" id="KW-0540">Nuclease</keyword>
<comment type="similarity">
    <text evidence="2">Belongs to the endoribonuclease YbeY family.</text>
</comment>
<dbReference type="Proteomes" id="UP000176609">
    <property type="component" value="Unassembled WGS sequence"/>
</dbReference>